<keyword evidence="2" id="KW-0808">Transferase</keyword>
<dbReference type="PROSITE" id="PS50914">
    <property type="entry name" value="BON"/>
    <property type="match status" value="1"/>
</dbReference>
<dbReference type="Gene3D" id="3.40.50.300">
    <property type="entry name" value="P-loop containing nucleotide triphosphate hydrolases"/>
    <property type="match status" value="1"/>
</dbReference>
<organism evidence="2 3">
    <name type="scientific">Desulfomonile tiedjei</name>
    <dbReference type="NCBI Taxonomy" id="2358"/>
    <lineage>
        <taxon>Bacteria</taxon>
        <taxon>Pseudomonadati</taxon>
        <taxon>Thermodesulfobacteriota</taxon>
        <taxon>Desulfomonilia</taxon>
        <taxon>Desulfomonilales</taxon>
        <taxon>Desulfomonilaceae</taxon>
        <taxon>Desulfomonile</taxon>
    </lineage>
</organism>
<dbReference type="EMBL" id="JACRDE010000646">
    <property type="protein sequence ID" value="MBI5252752.1"/>
    <property type="molecule type" value="Genomic_DNA"/>
</dbReference>
<protein>
    <submittedName>
        <fullName evidence="2">Cytidylate kinase family protein</fullName>
    </submittedName>
</protein>
<dbReference type="Pfam" id="PF04972">
    <property type="entry name" value="BON"/>
    <property type="match status" value="1"/>
</dbReference>
<evidence type="ECO:0000313" key="3">
    <source>
        <dbReference type="Proteomes" id="UP000807825"/>
    </source>
</evidence>
<dbReference type="InterPro" id="IPR007055">
    <property type="entry name" value="BON_dom"/>
</dbReference>
<proteinExistence type="predicted"/>
<dbReference type="Proteomes" id="UP000807825">
    <property type="component" value="Unassembled WGS sequence"/>
</dbReference>
<name>A0A9D6V6Z9_9BACT</name>
<evidence type="ECO:0000259" key="1">
    <source>
        <dbReference type="PROSITE" id="PS50914"/>
    </source>
</evidence>
<comment type="caution">
    <text evidence="2">The sequence shown here is derived from an EMBL/GenBank/DDBJ whole genome shotgun (WGS) entry which is preliminary data.</text>
</comment>
<dbReference type="GO" id="GO:0016301">
    <property type="term" value="F:kinase activity"/>
    <property type="evidence" value="ECO:0007669"/>
    <property type="project" value="UniProtKB-KW"/>
</dbReference>
<dbReference type="AlphaFoldDB" id="A0A9D6V6Z9"/>
<reference evidence="2" key="1">
    <citation type="submission" date="2020-07" db="EMBL/GenBank/DDBJ databases">
        <title>Huge and variable diversity of episymbiotic CPR bacteria and DPANN archaea in groundwater ecosystems.</title>
        <authorList>
            <person name="He C.Y."/>
            <person name="Keren R."/>
            <person name="Whittaker M."/>
            <person name="Farag I.F."/>
            <person name="Doudna J."/>
            <person name="Cate J.H.D."/>
            <person name="Banfield J.F."/>
        </authorList>
    </citation>
    <scope>NUCLEOTIDE SEQUENCE</scope>
    <source>
        <strain evidence="2">NC_groundwater_1664_Pr3_B-0.1um_52_9</strain>
    </source>
</reference>
<accession>A0A9D6V6Z9</accession>
<sequence length="276" mass="30713">MNIITVSRLVGSYGDEIAARVAEKMGLEFIGRTGLHELAMSCDPEYSEACSIYETEHGPSFFERLFFDKPSHRSLFEALTYEQASRGNVVMVGRGAQIVLHDIPGVFCVGVIAARKTRVQRIADKLAISPDEADYYVEKYDRERITLIRTVFDEDPTDLFLYNLLINTDHYSAENAADVVVHAVTKMDKVPNGKDIVEQLKAMALAKRVEALVRKKLTSAVARSVDISLEPDGVLRITGVIRERADKEKAGRIASNYPGVSRVENELKVTDLSFGV</sequence>
<dbReference type="Pfam" id="PF13189">
    <property type="entry name" value="Cytidylate_kin2"/>
    <property type="match status" value="1"/>
</dbReference>
<dbReference type="Gene3D" id="3.30.1340.30">
    <property type="match status" value="1"/>
</dbReference>
<keyword evidence="2" id="KW-0418">Kinase</keyword>
<gene>
    <name evidence="2" type="ORF">HY912_24920</name>
</gene>
<dbReference type="InterPro" id="IPR027417">
    <property type="entry name" value="P-loop_NTPase"/>
</dbReference>
<evidence type="ECO:0000313" key="2">
    <source>
        <dbReference type="EMBL" id="MBI5252752.1"/>
    </source>
</evidence>
<feature type="domain" description="BON" evidence="1">
    <location>
        <begin position="201"/>
        <end position="271"/>
    </location>
</feature>